<dbReference type="InterPro" id="IPR052405">
    <property type="entry name" value="Mito_Transl_Release_Factor"/>
</dbReference>
<dbReference type="GO" id="GO:0032543">
    <property type="term" value="P:mitochondrial translation"/>
    <property type="evidence" value="ECO:0007669"/>
    <property type="project" value="UniProtKB-ARBA"/>
</dbReference>
<dbReference type="RefSeq" id="XP_018132831.1">
    <property type="nucleotide sequence ID" value="XM_018271851.2"/>
</dbReference>
<evidence type="ECO:0000256" key="1">
    <source>
        <dbReference type="ARBA" id="ARBA00004173"/>
    </source>
</evidence>
<dbReference type="GO" id="GO:0005739">
    <property type="term" value="C:mitochondrion"/>
    <property type="evidence" value="ECO:0007669"/>
    <property type="project" value="UniProtKB-SubCell"/>
</dbReference>
<keyword evidence="8" id="KW-1185">Reference proteome</keyword>
<dbReference type="SUPFAM" id="SSF75620">
    <property type="entry name" value="Release factor"/>
    <property type="match status" value="1"/>
</dbReference>
<evidence type="ECO:0000313" key="8">
    <source>
        <dbReference type="Proteomes" id="UP000091956"/>
    </source>
</evidence>
<dbReference type="InterPro" id="IPR045853">
    <property type="entry name" value="Pep_chain_release_fac_I_sf"/>
</dbReference>
<accession>A0A1B8GTD4</accession>
<organism evidence="7 8">
    <name type="scientific">Pseudogymnoascus verrucosus</name>
    <dbReference type="NCBI Taxonomy" id="342668"/>
    <lineage>
        <taxon>Eukaryota</taxon>
        <taxon>Fungi</taxon>
        <taxon>Dikarya</taxon>
        <taxon>Ascomycota</taxon>
        <taxon>Pezizomycotina</taxon>
        <taxon>Leotiomycetes</taxon>
        <taxon>Thelebolales</taxon>
        <taxon>Thelebolaceae</taxon>
        <taxon>Pseudogymnoascus</taxon>
    </lineage>
</organism>
<dbReference type="FunFam" id="3.30.160.20:FF:000065">
    <property type="entry name" value="Peptidyl-tRNA hydrolase domain protein"/>
    <property type="match status" value="1"/>
</dbReference>
<comment type="subcellular location">
    <subcellularLocation>
        <location evidence="1">Mitochondrion</location>
    </subcellularLocation>
</comment>
<evidence type="ECO:0000256" key="3">
    <source>
        <dbReference type="ARBA" id="ARBA00022946"/>
    </source>
</evidence>
<feature type="compositionally biased region" description="Low complexity" evidence="5">
    <location>
        <begin position="147"/>
        <end position="157"/>
    </location>
</feature>
<dbReference type="Gene3D" id="3.30.160.20">
    <property type="match status" value="1"/>
</dbReference>
<evidence type="ECO:0000256" key="2">
    <source>
        <dbReference type="ARBA" id="ARBA00010835"/>
    </source>
</evidence>
<dbReference type="OrthoDB" id="277888at2759"/>
<name>A0A1B8GTD4_9PEZI</name>
<dbReference type="InterPro" id="IPR000352">
    <property type="entry name" value="Pep_chain_release_fac_I"/>
</dbReference>
<dbReference type="EMBL" id="KV460214">
    <property type="protein sequence ID" value="OBT99098.1"/>
    <property type="molecule type" value="Genomic_DNA"/>
</dbReference>
<dbReference type="PANTHER" id="PTHR46203">
    <property type="entry name" value="PROBABLE PEPTIDE CHAIN RELEASE FACTOR C12ORF65"/>
    <property type="match status" value="1"/>
</dbReference>
<dbReference type="PANTHER" id="PTHR46203:SF1">
    <property type="entry name" value="MITOCHONDRIAL TRANSLATION RELEASE FACTOR IN RESCUE"/>
    <property type="match status" value="1"/>
</dbReference>
<proteinExistence type="inferred from homology"/>
<feature type="compositionally biased region" description="Basic and acidic residues" evidence="5">
    <location>
        <begin position="158"/>
        <end position="168"/>
    </location>
</feature>
<reference evidence="7 8" key="1">
    <citation type="submission" date="2016-03" db="EMBL/GenBank/DDBJ databases">
        <title>Comparative genomics of Pseudogymnoascus destructans, the fungus causing white-nose syndrome of bats.</title>
        <authorList>
            <person name="Palmer J.M."/>
            <person name="Drees K.P."/>
            <person name="Foster J.T."/>
            <person name="Lindner D.L."/>
        </authorList>
    </citation>
    <scope>NUCLEOTIDE SEQUENCE [LARGE SCALE GENOMIC DNA]</scope>
    <source>
        <strain evidence="7 8">UAMH 10579</strain>
    </source>
</reference>
<gene>
    <name evidence="7" type="ORF">VE01_02341</name>
</gene>
<keyword evidence="4" id="KW-0496">Mitochondrion</keyword>
<sequence length="168" mass="17803">MLRALTPHAWAPRANAAARLISTATPRLVKAMPQRPAPIPEEEFTEAFLCGSGPGGQKINKTSSAVQLKHLPTGIVLKVQATRSRSQNRKIARAMLAERVELLEKGPESRVAIVGNVKAKRKSSASKKSKRKYKALDDAKAEALEAAKAAEASGAASEDSKGDSHGAS</sequence>
<keyword evidence="3" id="KW-0809">Transit peptide</keyword>
<evidence type="ECO:0000256" key="4">
    <source>
        <dbReference type="ARBA" id="ARBA00023128"/>
    </source>
</evidence>
<dbReference type="GeneID" id="28835727"/>
<feature type="region of interest" description="Disordered" evidence="5">
    <location>
        <begin position="147"/>
        <end position="168"/>
    </location>
</feature>
<dbReference type="Proteomes" id="UP000091956">
    <property type="component" value="Unassembled WGS sequence"/>
</dbReference>
<dbReference type="Pfam" id="PF00472">
    <property type="entry name" value="RF-1"/>
    <property type="match status" value="1"/>
</dbReference>
<evidence type="ECO:0000313" key="7">
    <source>
        <dbReference type="EMBL" id="OBT99098.1"/>
    </source>
</evidence>
<evidence type="ECO:0000259" key="6">
    <source>
        <dbReference type="Pfam" id="PF00472"/>
    </source>
</evidence>
<dbReference type="STRING" id="342668.A0A1B8GTD4"/>
<dbReference type="AlphaFoldDB" id="A0A1B8GTD4"/>
<evidence type="ECO:0000256" key="5">
    <source>
        <dbReference type="SAM" id="MobiDB-lite"/>
    </source>
</evidence>
<protein>
    <recommendedName>
        <fullName evidence="6">Prokaryotic-type class I peptide chain release factors domain-containing protein</fullName>
    </recommendedName>
</protein>
<feature type="domain" description="Prokaryotic-type class I peptide chain release factors" evidence="6">
    <location>
        <begin position="39"/>
        <end position="135"/>
    </location>
</feature>
<reference evidence="8" key="2">
    <citation type="journal article" date="2018" name="Nat. Commun.">
        <title>Extreme sensitivity to ultraviolet light in the fungal pathogen causing white-nose syndrome of bats.</title>
        <authorList>
            <person name="Palmer J.M."/>
            <person name="Drees K.P."/>
            <person name="Foster J.T."/>
            <person name="Lindner D.L."/>
        </authorList>
    </citation>
    <scope>NUCLEOTIDE SEQUENCE [LARGE SCALE GENOMIC DNA]</scope>
    <source>
        <strain evidence="8">UAMH 10579</strain>
    </source>
</reference>
<dbReference type="GO" id="GO:0003747">
    <property type="term" value="F:translation release factor activity"/>
    <property type="evidence" value="ECO:0007669"/>
    <property type="project" value="InterPro"/>
</dbReference>
<comment type="similarity">
    <text evidence="2">Belongs to the prokaryotic/mitochondrial release factor family.</text>
</comment>